<evidence type="ECO:0000256" key="1">
    <source>
        <dbReference type="SAM" id="Phobius"/>
    </source>
</evidence>
<sequence>MNTVKWSQWSTGLPAAFKALRIFFVVVNIRLIS</sequence>
<organism evidence="2 3">
    <name type="scientific">Trichomalopsis sarcophagae</name>
    <dbReference type="NCBI Taxonomy" id="543379"/>
    <lineage>
        <taxon>Eukaryota</taxon>
        <taxon>Metazoa</taxon>
        <taxon>Ecdysozoa</taxon>
        <taxon>Arthropoda</taxon>
        <taxon>Hexapoda</taxon>
        <taxon>Insecta</taxon>
        <taxon>Pterygota</taxon>
        <taxon>Neoptera</taxon>
        <taxon>Endopterygota</taxon>
        <taxon>Hymenoptera</taxon>
        <taxon>Apocrita</taxon>
        <taxon>Proctotrupomorpha</taxon>
        <taxon>Chalcidoidea</taxon>
        <taxon>Pteromalidae</taxon>
        <taxon>Pteromalinae</taxon>
        <taxon>Trichomalopsis</taxon>
    </lineage>
</organism>
<keyword evidence="1" id="KW-0472">Membrane</keyword>
<protein>
    <submittedName>
        <fullName evidence="2">Uncharacterized protein</fullName>
    </submittedName>
</protein>
<evidence type="ECO:0000313" key="3">
    <source>
        <dbReference type="Proteomes" id="UP000215335"/>
    </source>
</evidence>
<name>A0A232FLI4_9HYME</name>
<dbReference type="AlphaFoldDB" id="A0A232FLI4"/>
<proteinExistence type="predicted"/>
<feature type="transmembrane region" description="Helical" evidence="1">
    <location>
        <begin position="12"/>
        <end position="32"/>
    </location>
</feature>
<accession>A0A232FLI4</accession>
<reference evidence="2 3" key="1">
    <citation type="journal article" date="2017" name="Curr. Biol.">
        <title>The Evolution of Venom by Co-option of Single-Copy Genes.</title>
        <authorList>
            <person name="Martinson E.O."/>
            <person name="Mrinalini"/>
            <person name="Kelkar Y.D."/>
            <person name="Chang C.H."/>
            <person name="Werren J.H."/>
        </authorList>
    </citation>
    <scope>NUCLEOTIDE SEQUENCE [LARGE SCALE GENOMIC DNA]</scope>
    <source>
        <strain evidence="2 3">Alberta</strain>
        <tissue evidence="2">Whole body</tissue>
    </source>
</reference>
<dbReference type="Proteomes" id="UP000215335">
    <property type="component" value="Unassembled WGS sequence"/>
</dbReference>
<gene>
    <name evidence="2" type="ORF">TSAR_007781</name>
</gene>
<comment type="caution">
    <text evidence="2">The sequence shown here is derived from an EMBL/GenBank/DDBJ whole genome shotgun (WGS) entry which is preliminary data.</text>
</comment>
<dbReference type="EMBL" id="NNAY01000076">
    <property type="protein sequence ID" value="OXU31207.1"/>
    <property type="molecule type" value="Genomic_DNA"/>
</dbReference>
<evidence type="ECO:0000313" key="2">
    <source>
        <dbReference type="EMBL" id="OXU31207.1"/>
    </source>
</evidence>
<keyword evidence="3" id="KW-1185">Reference proteome</keyword>
<keyword evidence="1" id="KW-0812">Transmembrane</keyword>
<keyword evidence="1" id="KW-1133">Transmembrane helix</keyword>